<dbReference type="Gene3D" id="1.20.120.1630">
    <property type="match status" value="1"/>
</dbReference>
<dbReference type="PANTHER" id="PTHR43847:SF1">
    <property type="entry name" value="BLL3993 PROTEIN"/>
    <property type="match status" value="1"/>
</dbReference>
<evidence type="ECO:0000313" key="6">
    <source>
        <dbReference type="EMBL" id="ACR13057.1"/>
    </source>
</evidence>
<dbReference type="AlphaFoldDB" id="C5BSU6"/>
<evidence type="ECO:0000313" key="7">
    <source>
        <dbReference type="Proteomes" id="UP000009080"/>
    </source>
</evidence>
<sequence length="150" mass="16797">MVFRFFRVVIWLACVFRLIFPGLDSYLGLFPSLNQSAALLLGDIMLTVGFAWVLVVHFRMGHHWASGVKPGGPEALITDGFYAFSRNPMYLGVALAQVGFFLALPSVFSLLCLAVGLTALYSQVRVEESHLAALFSSRYDTYRAQVRRWV</sequence>
<feature type="transmembrane region" description="Helical" evidence="5">
    <location>
        <begin position="90"/>
        <end position="121"/>
    </location>
</feature>
<dbReference type="HOGENOM" id="CLU_065200_4_0_6"/>
<dbReference type="InterPro" id="IPR052527">
    <property type="entry name" value="Metal_cation-efflux_comp"/>
</dbReference>
<evidence type="ECO:0000256" key="3">
    <source>
        <dbReference type="ARBA" id="ARBA00022989"/>
    </source>
</evidence>
<reference evidence="6 7" key="1">
    <citation type="journal article" date="2009" name="PLoS ONE">
        <title>The complete genome of Teredinibacter turnerae T7901: an intracellular endosymbiont of marine wood-boring bivalves (shipworms).</title>
        <authorList>
            <person name="Yang J.C."/>
            <person name="Madupu R."/>
            <person name="Durkin A.S."/>
            <person name="Ekborg N.A."/>
            <person name="Pedamallu C.S."/>
            <person name="Hostetler J.B."/>
            <person name="Radune D."/>
            <person name="Toms B.S."/>
            <person name="Henrissat B."/>
            <person name="Coutinho P.M."/>
            <person name="Schwarz S."/>
            <person name="Field L."/>
            <person name="Trindade-Silva A.E."/>
            <person name="Soares C.A.G."/>
            <person name="Elshahawi S."/>
            <person name="Hanora A."/>
            <person name="Schmidt E.W."/>
            <person name="Haygood M.G."/>
            <person name="Posfai J."/>
            <person name="Benner J."/>
            <person name="Madinger C."/>
            <person name="Nove J."/>
            <person name="Anton B."/>
            <person name="Chaudhary K."/>
            <person name="Foster J."/>
            <person name="Holman A."/>
            <person name="Kumar S."/>
            <person name="Lessard P.A."/>
            <person name="Luyten Y.A."/>
            <person name="Slatko B."/>
            <person name="Wood N."/>
            <person name="Wu B."/>
            <person name="Teplitski M."/>
            <person name="Mougous J.D."/>
            <person name="Ward N."/>
            <person name="Eisen J.A."/>
            <person name="Badger J.H."/>
            <person name="Distel D.L."/>
        </authorList>
    </citation>
    <scope>NUCLEOTIDE SEQUENCE [LARGE SCALE GENOMIC DNA]</scope>
    <source>
        <strain evidence="7">ATCC 39867 / T7901</strain>
    </source>
</reference>
<dbReference type="PANTHER" id="PTHR43847">
    <property type="entry name" value="BLL3993 PROTEIN"/>
    <property type="match status" value="1"/>
</dbReference>
<accession>C5BSU6</accession>
<dbReference type="GO" id="GO:0012505">
    <property type="term" value="C:endomembrane system"/>
    <property type="evidence" value="ECO:0007669"/>
    <property type="project" value="UniProtKB-SubCell"/>
</dbReference>
<dbReference type="GO" id="GO:0032259">
    <property type="term" value="P:methylation"/>
    <property type="evidence" value="ECO:0007669"/>
    <property type="project" value="UniProtKB-KW"/>
</dbReference>
<dbReference type="KEGG" id="ttu:TERTU_3790"/>
<dbReference type="EMBL" id="CP001614">
    <property type="protein sequence ID" value="ACR13057.1"/>
    <property type="molecule type" value="Genomic_DNA"/>
</dbReference>
<name>C5BSU6_TERTT</name>
<keyword evidence="2 5" id="KW-0812">Transmembrane</keyword>
<dbReference type="STRING" id="377629.TERTU_3790"/>
<dbReference type="GO" id="GO:0008168">
    <property type="term" value="F:methyltransferase activity"/>
    <property type="evidence" value="ECO:0007669"/>
    <property type="project" value="UniProtKB-KW"/>
</dbReference>
<comment type="subcellular location">
    <subcellularLocation>
        <location evidence="1">Endomembrane system</location>
        <topology evidence="1">Multi-pass membrane protein</topology>
    </subcellularLocation>
</comment>
<dbReference type="InterPro" id="IPR007318">
    <property type="entry name" value="Phopholipid_MeTrfase"/>
</dbReference>
<keyword evidence="7" id="KW-1185">Reference proteome</keyword>
<feature type="transmembrane region" description="Helical" evidence="5">
    <location>
        <begin position="37"/>
        <end position="56"/>
    </location>
</feature>
<evidence type="ECO:0000256" key="5">
    <source>
        <dbReference type="SAM" id="Phobius"/>
    </source>
</evidence>
<keyword evidence="6" id="KW-0489">Methyltransferase</keyword>
<gene>
    <name evidence="6" type="ordered locus">TERTU_3790</name>
</gene>
<evidence type="ECO:0000256" key="2">
    <source>
        <dbReference type="ARBA" id="ARBA00022692"/>
    </source>
</evidence>
<evidence type="ECO:0000256" key="4">
    <source>
        <dbReference type="ARBA" id="ARBA00023136"/>
    </source>
</evidence>
<keyword evidence="6" id="KW-0808">Transferase</keyword>
<dbReference type="Proteomes" id="UP000009080">
    <property type="component" value="Chromosome"/>
</dbReference>
<organism evidence="6 7">
    <name type="scientific">Teredinibacter turnerae (strain ATCC 39867 / T7901)</name>
    <dbReference type="NCBI Taxonomy" id="377629"/>
    <lineage>
        <taxon>Bacteria</taxon>
        <taxon>Pseudomonadati</taxon>
        <taxon>Pseudomonadota</taxon>
        <taxon>Gammaproteobacteria</taxon>
        <taxon>Cellvibrionales</taxon>
        <taxon>Cellvibrionaceae</taxon>
        <taxon>Teredinibacter</taxon>
    </lineage>
</organism>
<dbReference type="Pfam" id="PF04191">
    <property type="entry name" value="PEMT"/>
    <property type="match status" value="1"/>
</dbReference>
<keyword evidence="3 5" id="KW-1133">Transmembrane helix</keyword>
<evidence type="ECO:0000256" key="1">
    <source>
        <dbReference type="ARBA" id="ARBA00004127"/>
    </source>
</evidence>
<protein>
    <submittedName>
        <fullName evidence="6">Ssoprenylcysteine carboxyl methyltransferase family protein</fullName>
    </submittedName>
</protein>
<proteinExistence type="predicted"/>
<dbReference type="eggNOG" id="COG2020">
    <property type="taxonomic scope" value="Bacteria"/>
</dbReference>
<keyword evidence="4 5" id="KW-0472">Membrane</keyword>